<reference evidence="1 2" key="1">
    <citation type="submission" date="2013-01" db="EMBL/GenBank/DDBJ databases">
        <authorList>
            <person name="Harkins D.M."/>
            <person name="Durkin A.S."/>
            <person name="Brinkac L.M."/>
            <person name="Haft D.H."/>
            <person name="Selengut J.D."/>
            <person name="Sanka R."/>
            <person name="DePew J."/>
            <person name="Purushe J."/>
            <person name="Galloway R.L."/>
            <person name="Vinetz J.M."/>
            <person name="Sutton G.G."/>
            <person name="Nierman W.C."/>
            <person name="Fouts D.E."/>
        </authorList>
    </citation>
    <scope>NUCLEOTIDE SEQUENCE [LARGE SCALE GENOMIC DNA]</scope>
    <source>
        <strain evidence="1 2">79601</strain>
    </source>
</reference>
<dbReference type="PANTHER" id="PTHR47017:SF1">
    <property type="entry name" value="ACYL-COA"/>
    <property type="match status" value="1"/>
</dbReference>
<dbReference type="InterPro" id="IPR007434">
    <property type="entry name" value="FemAB-like"/>
</dbReference>
<protein>
    <submittedName>
        <fullName evidence="1">PF04339 domain protein</fullName>
    </submittedName>
</protein>
<gene>
    <name evidence="1" type="ORF">LEP1GSC194_0465</name>
</gene>
<accession>M6CWX0</accession>
<evidence type="ECO:0000313" key="2">
    <source>
        <dbReference type="Proteomes" id="UP000011988"/>
    </source>
</evidence>
<dbReference type="EMBL" id="ANIK01000028">
    <property type="protein sequence ID" value="EMJ96199.1"/>
    <property type="molecule type" value="Genomic_DNA"/>
</dbReference>
<dbReference type="AlphaFoldDB" id="M6CWX0"/>
<dbReference type="PANTHER" id="PTHR47017">
    <property type="entry name" value="ACYL-COA"/>
    <property type="match status" value="1"/>
</dbReference>
<organism evidence="1 2">
    <name type="scientific">Leptospira alstonii serovar Sichuan str. 79601</name>
    <dbReference type="NCBI Taxonomy" id="1218565"/>
    <lineage>
        <taxon>Bacteria</taxon>
        <taxon>Pseudomonadati</taxon>
        <taxon>Spirochaetota</taxon>
        <taxon>Spirochaetia</taxon>
        <taxon>Leptospirales</taxon>
        <taxon>Leptospiraceae</taxon>
        <taxon>Leptospira</taxon>
    </lineage>
</organism>
<sequence length="193" mass="22388">MTSHSPSGIRVEFLDSISSISKEEWNRISDPKSPFLEYDFLRSLEVSRCIGPSTSWIPKYCAFWKEGRFSAVIPLFLKFDSYGEYIFDFEWAQFFAQVGLKYYPKGLVAVPFTPANGKRILYDTNLGLKEVCAYLIPELLLFCEKEGFPEFIFYFWKRKNPKSYPNTDLQQGFLTSIIGSTEVIRTLMIISEL</sequence>
<evidence type="ECO:0000313" key="1">
    <source>
        <dbReference type="EMBL" id="EMJ96199.1"/>
    </source>
</evidence>
<proteinExistence type="predicted"/>
<dbReference type="Pfam" id="PF04339">
    <property type="entry name" value="FemAB_like"/>
    <property type="match status" value="1"/>
</dbReference>
<dbReference type="Proteomes" id="UP000011988">
    <property type="component" value="Unassembled WGS sequence"/>
</dbReference>
<comment type="caution">
    <text evidence="1">The sequence shown here is derived from an EMBL/GenBank/DDBJ whole genome shotgun (WGS) entry which is preliminary data.</text>
</comment>
<name>M6CWX0_9LEPT</name>
<dbReference type="PATRIC" id="fig|1218565.3.peg.1457"/>